<dbReference type="OrthoDB" id="1185352at2"/>
<evidence type="ECO:0000256" key="2">
    <source>
        <dbReference type="SAM" id="SignalP"/>
    </source>
</evidence>
<dbReference type="Proteomes" id="UP000192333">
    <property type="component" value="Chromosome I"/>
</dbReference>
<dbReference type="RefSeq" id="WP_084121861.1">
    <property type="nucleotide sequence ID" value="NZ_LT838813.1"/>
</dbReference>
<dbReference type="EMBL" id="LT838813">
    <property type="protein sequence ID" value="SMD45107.1"/>
    <property type="molecule type" value="Genomic_DNA"/>
</dbReference>
<sequence length="408" mass="46539">MKIFKISLFLLFFNLSFGGYAQSVYFPPFGDWEQKNPSDLKVDGNKIQAAIDFAINTESEANKNMKIAHYQSAFGREPFGFPVGPMRDRGEAAGLIVYKGYIIGKWGDPHRVDLTFSVAKSILSTTVGLAVDQGLIKSEKDLVYPYMGPIIPYEPQRAMMNKSDHLMEEDVFDLFGTPHNRKITWEHLLRQTSDWEGSLWGKPDWADRPQGNSSEWLTRERNEPGTVYKYNDTRVNVLALAALNVWRKPLPQVLKEHVMDKIGASPTWRWTGYENSYIVLDGQIVQSVSGGSHWGGGMFISAYDQARFGYLTLRKGKWNGQQIISEEWIKKSRTPTTVQSNYGFMNYFLNTDRKEIPAAPESAFFHLGAGTNMIYVDEENDLVIVARWIKNDQKAELVRLILESLPKR</sequence>
<evidence type="ECO:0000313" key="5">
    <source>
        <dbReference type="Proteomes" id="UP000192333"/>
    </source>
</evidence>
<dbReference type="InterPro" id="IPR001466">
    <property type="entry name" value="Beta-lactam-related"/>
</dbReference>
<dbReference type="Pfam" id="PF00144">
    <property type="entry name" value="Beta-lactamase"/>
    <property type="match status" value="1"/>
</dbReference>
<keyword evidence="5" id="KW-1185">Reference proteome</keyword>
<evidence type="ECO:0000256" key="1">
    <source>
        <dbReference type="ARBA" id="ARBA00022801"/>
    </source>
</evidence>
<reference evidence="5" key="1">
    <citation type="submission" date="2017-04" db="EMBL/GenBank/DDBJ databases">
        <authorList>
            <person name="Varghese N."/>
            <person name="Submissions S."/>
        </authorList>
    </citation>
    <scope>NUCLEOTIDE SEQUENCE [LARGE SCALE GENOMIC DNA]</scope>
    <source>
        <strain evidence="5">DSM 16537</strain>
    </source>
</reference>
<feature type="domain" description="Beta-lactamase-related" evidence="3">
    <location>
        <begin position="115"/>
        <end position="386"/>
    </location>
</feature>
<dbReference type="SUPFAM" id="SSF56601">
    <property type="entry name" value="beta-lactamase/transpeptidase-like"/>
    <property type="match status" value="1"/>
</dbReference>
<evidence type="ECO:0000259" key="3">
    <source>
        <dbReference type="Pfam" id="PF00144"/>
    </source>
</evidence>
<dbReference type="InterPro" id="IPR050789">
    <property type="entry name" value="Diverse_Enzym_Activities"/>
</dbReference>
<dbReference type="STRING" id="758820.SAMN00777080_3749"/>
<dbReference type="Gene3D" id="3.40.710.10">
    <property type="entry name" value="DD-peptidase/beta-lactamase superfamily"/>
    <property type="match status" value="1"/>
</dbReference>
<dbReference type="PANTHER" id="PTHR43283:SF11">
    <property type="entry name" value="BETA-LACTAMASE-RELATED DOMAIN-CONTAINING PROTEIN"/>
    <property type="match status" value="1"/>
</dbReference>
<keyword evidence="2" id="KW-0732">Signal</keyword>
<proteinExistence type="predicted"/>
<feature type="signal peptide" evidence="2">
    <location>
        <begin position="1"/>
        <end position="21"/>
    </location>
</feature>
<keyword evidence="1" id="KW-0378">Hydrolase</keyword>
<accession>A0A1W2H899</accession>
<dbReference type="AlphaFoldDB" id="A0A1W2H899"/>
<protein>
    <submittedName>
        <fullName evidence="4">CubicO group peptidase, beta-lactamase class C family</fullName>
    </submittedName>
</protein>
<organism evidence="4 5">
    <name type="scientific">Aquiflexum balticum DSM 16537</name>
    <dbReference type="NCBI Taxonomy" id="758820"/>
    <lineage>
        <taxon>Bacteria</taxon>
        <taxon>Pseudomonadati</taxon>
        <taxon>Bacteroidota</taxon>
        <taxon>Cytophagia</taxon>
        <taxon>Cytophagales</taxon>
        <taxon>Cyclobacteriaceae</taxon>
        <taxon>Aquiflexum</taxon>
    </lineage>
</organism>
<dbReference type="PANTHER" id="PTHR43283">
    <property type="entry name" value="BETA-LACTAMASE-RELATED"/>
    <property type="match status" value="1"/>
</dbReference>
<dbReference type="GO" id="GO:0016787">
    <property type="term" value="F:hydrolase activity"/>
    <property type="evidence" value="ECO:0007669"/>
    <property type="project" value="UniProtKB-KW"/>
</dbReference>
<dbReference type="InterPro" id="IPR012338">
    <property type="entry name" value="Beta-lactam/transpept-like"/>
</dbReference>
<feature type="chain" id="PRO_5012393573" evidence="2">
    <location>
        <begin position="22"/>
        <end position="408"/>
    </location>
</feature>
<evidence type="ECO:0000313" key="4">
    <source>
        <dbReference type="EMBL" id="SMD45107.1"/>
    </source>
</evidence>
<gene>
    <name evidence="4" type="ORF">SAMN00777080_3749</name>
</gene>
<name>A0A1W2H899_9BACT</name>